<dbReference type="AlphaFoldDB" id="A0AAC9FFE6"/>
<dbReference type="Proteomes" id="UP000076088">
    <property type="component" value="Chromosome"/>
</dbReference>
<dbReference type="RefSeq" id="WP_054727774.1">
    <property type="nucleotide sequence ID" value="NZ_CP009429.1"/>
</dbReference>
<evidence type="ECO:0008006" key="3">
    <source>
        <dbReference type="Google" id="ProtNLM"/>
    </source>
</evidence>
<reference evidence="2" key="1">
    <citation type="submission" date="2015-11" db="EMBL/GenBank/DDBJ databases">
        <title>Complete genome sequence of a polyethylene-glycol degrader Sphingopyxis macrogoltabida 203N (NBRC 111659).</title>
        <authorList>
            <person name="Yoshiyuki O."/>
            <person name="Shouta N."/>
            <person name="Nagata Y."/>
            <person name="Numata M."/>
            <person name="Tsuchikane K."/>
            <person name="Hosoyama A."/>
            <person name="Yamazoe A."/>
            <person name="Tsuda M."/>
            <person name="Fujita N."/>
            <person name="Kawai F."/>
        </authorList>
    </citation>
    <scope>NUCLEOTIDE SEQUENCE [LARGE SCALE GENOMIC DNA]</scope>
    <source>
        <strain evidence="2">203N</strain>
    </source>
</reference>
<dbReference type="InterPro" id="IPR018733">
    <property type="entry name" value="DUF2274"/>
</dbReference>
<name>A0AAC9FFE6_SPHMC</name>
<evidence type="ECO:0000313" key="2">
    <source>
        <dbReference type="Proteomes" id="UP000076088"/>
    </source>
</evidence>
<dbReference type="EMBL" id="CP013344">
    <property type="protein sequence ID" value="AMU89150.1"/>
    <property type="molecule type" value="Genomic_DNA"/>
</dbReference>
<gene>
    <name evidence="1" type="ORF">ATM17_08880</name>
</gene>
<keyword evidence="2" id="KW-1185">Reference proteome</keyword>
<reference evidence="1 2" key="2">
    <citation type="journal article" date="2016" name="Genome Announc.">
        <title>Complete Genome Sequence of Sphingopyxis macrogoltabida Strain 203N (NBRC 111659), a Polyethylene Glycol Degrader.</title>
        <authorList>
            <person name="Ohtsubo Y."/>
            <person name="Nonoyama S."/>
            <person name="Nagata Y."/>
            <person name="Numata M."/>
            <person name="Tsuchikane K."/>
            <person name="Hosoyama A."/>
            <person name="Yamazoe A."/>
            <person name="Tsuda M."/>
            <person name="Fujita N."/>
            <person name="Kawai F."/>
        </authorList>
    </citation>
    <scope>NUCLEOTIDE SEQUENCE [LARGE SCALE GENOMIC DNA]</scope>
    <source>
        <strain evidence="1 2">203N</strain>
    </source>
</reference>
<organism evidence="1 2">
    <name type="scientific">Sphingopyxis macrogoltabida</name>
    <name type="common">Sphingomonas macrogoltabidus</name>
    <dbReference type="NCBI Taxonomy" id="33050"/>
    <lineage>
        <taxon>Bacteria</taxon>
        <taxon>Pseudomonadati</taxon>
        <taxon>Pseudomonadota</taxon>
        <taxon>Alphaproteobacteria</taxon>
        <taxon>Sphingomonadales</taxon>
        <taxon>Sphingomonadaceae</taxon>
        <taxon>Sphingopyxis</taxon>
    </lineage>
</organism>
<evidence type="ECO:0000313" key="1">
    <source>
        <dbReference type="EMBL" id="AMU89150.1"/>
    </source>
</evidence>
<protein>
    <recommendedName>
        <fullName evidence="3">DUF2274 domain-containing protein</fullName>
    </recommendedName>
</protein>
<dbReference type="Pfam" id="PF10038">
    <property type="entry name" value="DUF2274"/>
    <property type="match status" value="1"/>
</dbReference>
<accession>A0AAC9FFE6</accession>
<dbReference type="KEGG" id="smaz:LH19_10955"/>
<sequence>MSKLRLGPIIEEKPVKLTIELPGALVRDLQDYGAVHAKLNGLPEAIPPERLIPPMIERFIGSDREFSKQRRRKP</sequence>
<proteinExistence type="predicted"/>